<accession>A0A1N7LA58</accession>
<dbReference type="AlphaFoldDB" id="A0A1N7LA58"/>
<evidence type="ECO:0000313" key="3">
    <source>
        <dbReference type="Proteomes" id="UP000185678"/>
    </source>
</evidence>
<evidence type="ECO:0000313" key="2">
    <source>
        <dbReference type="EMBL" id="SIS70600.1"/>
    </source>
</evidence>
<dbReference type="RefSeq" id="WP_076399828.1">
    <property type="nucleotide sequence ID" value="NZ_FTOA01000003.1"/>
</dbReference>
<sequence>MDNRWLLKHYSTMPVPEAWKPFIDADTSPEEQEPTRRRVAEAGQGSTLLTGGSLPERNGPMAVKPFADGKNDAGWNKNKSRSPSATADAVSSAEPHPAVQGKAKPFDQPATPSSSQENPDGSAASPKDQASEQHFSQYVDKTAGLLNILFPEGGAQKMRSLARDMVKVRDEYQLQAERIAEGVELRKRQGMSAEEIARWAFAERNGIKYAARAHMDLPDRLPLYARDMKEQNRNFEELFNKKVDKNPNLSNQEHHESIQKSASRPNTEVTKAVQDSEIILDKAGKILMPLALSATAFNLMTASEEDLPKVIASESGSWIGGMVGAGVAVSASILFWPVTAGTAATAALLGGGSLAATALGSFAGSTLAEKGYDFLFSLEGGGHSTLSLKEREKVFAEHEYQGP</sequence>
<proteinExistence type="predicted"/>
<gene>
    <name evidence="2" type="ORF">SAMN05421779_103195</name>
</gene>
<dbReference type="EMBL" id="FTOA01000003">
    <property type="protein sequence ID" value="SIS70600.1"/>
    <property type="molecule type" value="Genomic_DNA"/>
</dbReference>
<feature type="compositionally biased region" description="Polar residues" evidence="1">
    <location>
        <begin position="259"/>
        <end position="269"/>
    </location>
</feature>
<feature type="compositionally biased region" description="Low complexity" evidence="1">
    <location>
        <begin position="45"/>
        <end position="54"/>
    </location>
</feature>
<feature type="compositionally biased region" description="Polar residues" evidence="1">
    <location>
        <begin position="110"/>
        <end position="119"/>
    </location>
</feature>
<keyword evidence="3" id="KW-1185">Reference proteome</keyword>
<protein>
    <submittedName>
        <fullName evidence="2">Uncharacterized protein</fullName>
    </submittedName>
</protein>
<dbReference type="Proteomes" id="UP000185678">
    <property type="component" value="Unassembled WGS sequence"/>
</dbReference>
<evidence type="ECO:0000256" key="1">
    <source>
        <dbReference type="SAM" id="MobiDB-lite"/>
    </source>
</evidence>
<organism evidence="2 3">
    <name type="scientific">Insolitispirillum peregrinum</name>
    <dbReference type="NCBI Taxonomy" id="80876"/>
    <lineage>
        <taxon>Bacteria</taxon>
        <taxon>Pseudomonadati</taxon>
        <taxon>Pseudomonadota</taxon>
        <taxon>Alphaproteobacteria</taxon>
        <taxon>Rhodospirillales</taxon>
        <taxon>Novispirillaceae</taxon>
        <taxon>Insolitispirillum</taxon>
    </lineage>
</organism>
<name>A0A1N7LA58_9PROT</name>
<reference evidence="2 3" key="1">
    <citation type="submission" date="2017-01" db="EMBL/GenBank/DDBJ databases">
        <authorList>
            <person name="Mah S.A."/>
            <person name="Swanson W.J."/>
            <person name="Moy G.W."/>
            <person name="Vacquier V.D."/>
        </authorList>
    </citation>
    <scope>NUCLEOTIDE SEQUENCE [LARGE SCALE GENOMIC DNA]</scope>
    <source>
        <strain evidence="2 3">DSM 11589</strain>
    </source>
</reference>
<feature type="region of interest" description="Disordered" evidence="1">
    <location>
        <begin position="21"/>
        <end position="133"/>
    </location>
</feature>
<feature type="region of interest" description="Disordered" evidence="1">
    <location>
        <begin position="242"/>
        <end position="269"/>
    </location>
</feature>